<sequence>MKSIVVANWKMNPATFKEARKLFEATRKAAESAKNVAVIVAPPAIFLRELSVGYKGKRLSFAAQNAHYEAGGAFTGEISMSEARDAKCSSVIIGHAERRGMGEENDDTRRKVVAALTIGLTPVLCVGERTRSQSGEHFEFVREQLVAGFADVPPAKIPRVIIVYEPVWAIGAERPMNARDMHEMAIFIRKTVVDRYGQGGMNLKILYGGSIDESNAEDMIQNGDVNGLLVGRASTDAEKFSALVSALGAL</sequence>
<dbReference type="GO" id="GO:0006094">
    <property type="term" value="P:gluconeogenesis"/>
    <property type="evidence" value="ECO:0007669"/>
    <property type="project" value="UniProtKB-UniPathway"/>
</dbReference>
<keyword evidence="3" id="KW-0324">Glycolysis</keyword>
<name>A0A1F6E6G8_9BACT</name>
<dbReference type="Proteomes" id="UP000176914">
    <property type="component" value="Unassembled WGS sequence"/>
</dbReference>
<dbReference type="PANTHER" id="PTHR21139:SF42">
    <property type="entry name" value="TRIOSEPHOSPHATE ISOMERASE"/>
    <property type="match status" value="1"/>
</dbReference>
<dbReference type="GO" id="GO:0004807">
    <property type="term" value="F:triose-phosphate isomerase activity"/>
    <property type="evidence" value="ECO:0007669"/>
    <property type="project" value="UniProtKB-EC"/>
</dbReference>
<comment type="subunit">
    <text evidence="3">Homodimer.</text>
</comment>
<dbReference type="EC" id="5.3.1.1" evidence="3"/>
<comment type="subcellular location">
    <subcellularLocation>
        <location evidence="3">Cytoplasm</location>
    </subcellularLocation>
</comment>
<evidence type="ECO:0000313" key="4">
    <source>
        <dbReference type="EMBL" id="OGG69268.1"/>
    </source>
</evidence>
<dbReference type="Gene3D" id="3.20.20.70">
    <property type="entry name" value="Aldolase class I"/>
    <property type="match status" value="1"/>
</dbReference>
<gene>
    <name evidence="4" type="ORF">A3C20_03180</name>
</gene>
<dbReference type="CDD" id="cd00311">
    <property type="entry name" value="TIM"/>
    <property type="match status" value="1"/>
</dbReference>
<comment type="caution">
    <text evidence="4">The sequence shown here is derived from an EMBL/GenBank/DDBJ whole genome shotgun (WGS) entry which is preliminary data.</text>
</comment>
<evidence type="ECO:0000256" key="1">
    <source>
        <dbReference type="ARBA" id="ARBA00007422"/>
    </source>
</evidence>
<dbReference type="GO" id="GO:0046166">
    <property type="term" value="P:glyceraldehyde-3-phosphate biosynthetic process"/>
    <property type="evidence" value="ECO:0007669"/>
    <property type="project" value="TreeGrafter"/>
</dbReference>
<dbReference type="GO" id="GO:0005829">
    <property type="term" value="C:cytosol"/>
    <property type="evidence" value="ECO:0007669"/>
    <property type="project" value="TreeGrafter"/>
</dbReference>
<proteinExistence type="inferred from homology"/>
<dbReference type="Pfam" id="PF00121">
    <property type="entry name" value="TIM"/>
    <property type="match status" value="1"/>
</dbReference>
<comment type="pathway">
    <text evidence="3">Carbohydrate degradation; glycolysis; D-glyceraldehyde 3-phosphate from glycerone phosphate: step 1/1.</text>
</comment>
<keyword evidence="2 3" id="KW-0413">Isomerase</keyword>
<dbReference type="GO" id="GO:0019563">
    <property type="term" value="P:glycerol catabolic process"/>
    <property type="evidence" value="ECO:0007669"/>
    <property type="project" value="TreeGrafter"/>
</dbReference>
<dbReference type="PANTHER" id="PTHR21139">
    <property type="entry name" value="TRIOSEPHOSPHATE ISOMERASE"/>
    <property type="match status" value="1"/>
</dbReference>
<dbReference type="InterPro" id="IPR000652">
    <property type="entry name" value="Triosephosphate_isomerase"/>
</dbReference>
<reference evidence="4 5" key="1">
    <citation type="journal article" date="2016" name="Nat. Commun.">
        <title>Thousands of microbial genomes shed light on interconnected biogeochemical processes in an aquifer system.</title>
        <authorList>
            <person name="Anantharaman K."/>
            <person name="Brown C.T."/>
            <person name="Hug L.A."/>
            <person name="Sharon I."/>
            <person name="Castelle C.J."/>
            <person name="Probst A.J."/>
            <person name="Thomas B.C."/>
            <person name="Singh A."/>
            <person name="Wilkins M.J."/>
            <person name="Karaoz U."/>
            <person name="Brodie E.L."/>
            <person name="Williams K.H."/>
            <person name="Hubbard S.S."/>
            <person name="Banfield J.F."/>
        </authorList>
    </citation>
    <scope>NUCLEOTIDE SEQUENCE [LARGE SCALE GENOMIC DNA]</scope>
</reference>
<dbReference type="PROSITE" id="PS51440">
    <property type="entry name" value="TIM_2"/>
    <property type="match status" value="1"/>
</dbReference>
<dbReference type="SUPFAM" id="SSF51351">
    <property type="entry name" value="Triosephosphate isomerase (TIM)"/>
    <property type="match status" value="1"/>
</dbReference>
<comment type="catalytic activity">
    <reaction evidence="3">
        <text>D-glyceraldehyde 3-phosphate = dihydroxyacetone phosphate</text>
        <dbReference type="Rhea" id="RHEA:18585"/>
        <dbReference type="ChEBI" id="CHEBI:57642"/>
        <dbReference type="ChEBI" id="CHEBI:59776"/>
        <dbReference type="EC" id="5.3.1.1"/>
    </reaction>
</comment>
<dbReference type="UniPathway" id="UPA00138"/>
<evidence type="ECO:0000313" key="5">
    <source>
        <dbReference type="Proteomes" id="UP000176914"/>
    </source>
</evidence>
<organism evidence="4 5">
    <name type="scientific">Candidatus Kaiserbacteria bacterium RIFCSPHIGHO2_02_FULL_55_25</name>
    <dbReference type="NCBI Taxonomy" id="1798498"/>
    <lineage>
        <taxon>Bacteria</taxon>
        <taxon>Candidatus Kaiseribacteriota</taxon>
    </lineage>
</organism>
<dbReference type="UniPathway" id="UPA00109">
    <property type="reaction ID" value="UER00189"/>
</dbReference>
<protein>
    <recommendedName>
        <fullName evidence="3">Triosephosphate isomerase</fullName>
        <ecNumber evidence="3">5.3.1.1</ecNumber>
    </recommendedName>
</protein>
<keyword evidence="3" id="KW-0963">Cytoplasm</keyword>
<evidence type="ECO:0000256" key="3">
    <source>
        <dbReference type="RuleBase" id="RU363013"/>
    </source>
</evidence>
<comment type="pathway">
    <text evidence="3">Carbohydrate biosynthesis; gluconeogenesis.</text>
</comment>
<dbReference type="AlphaFoldDB" id="A0A1F6E6G8"/>
<dbReference type="EMBL" id="MFLL01000015">
    <property type="protein sequence ID" value="OGG69268.1"/>
    <property type="molecule type" value="Genomic_DNA"/>
</dbReference>
<dbReference type="InterPro" id="IPR013785">
    <property type="entry name" value="Aldolase_TIM"/>
</dbReference>
<accession>A0A1F6E6G8</accession>
<dbReference type="InterPro" id="IPR035990">
    <property type="entry name" value="TIM_sf"/>
</dbReference>
<comment type="similarity">
    <text evidence="1 3">Belongs to the triosephosphate isomerase family.</text>
</comment>
<evidence type="ECO:0000256" key="2">
    <source>
        <dbReference type="ARBA" id="ARBA00023235"/>
    </source>
</evidence>
<keyword evidence="3" id="KW-0312">Gluconeogenesis</keyword>
<dbReference type="GO" id="GO:0006096">
    <property type="term" value="P:glycolytic process"/>
    <property type="evidence" value="ECO:0007669"/>
    <property type="project" value="UniProtKB-UniPathway"/>
</dbReference>